<evidence type="ECO:0000256" key="4">
    <source>
        <dbReference type="ARBA" id="ARBA00023136"/>
    </source>
</evidence>
<feature type="transmembrane region" description="Helical" evidence="6">
    <location>
        <begin position="159"/>
        <end position="178"/>
    </location>
</feature>
<dbReference type="InterPro" id="IPR010920">
    <property type="entry name" value="LSM_dom_sf"/>
</dbReference>
<name>A0A5C0AZA7_9BURK</name>
<dbReference type="OrthoDB" id="9792218at2"/>
<dbReference type="InterPro" id="IPR023408">
    <property type="entry name" value="MscS_beta-dom_sf"/>
</dbReference>
<feature type="transmembrane region" description="Helical" evidence="6">
    <location>
        <begin position="132"/>
        <end position="153"/>
    </location>
</feature>
<feature type="transmembrane region" description="Helical" evidence="6">
    <location>
        <begin position="12"/>
        <end position="36"/>
    </location>
</feature>
<dbReference type="RefSeq" id="WP_148816839.1">
    <property type="nucleotide sequence ID" value="NZ_CP043046.1"/>
</dbReference>
<dbReference type="Pfam" id="PF00924">
    <property type="entry name" value="MS_channel_2nd"/>
    <property type="match status" value="1"/>
</dbReference>
<organism evidence="8 9">
    <name type="scientific">Pigmentiphaga aceris</name>
    <dbReference type="NCBI Taxonomy" id="1940612"/>
    <lineage>
        <taxon>Bacteria</taxon>
        <taxon>Pseudomonadati</taxon>
        <taxon>Pseudomonadota</taxon>
        <taxon>Betaproteobacteria</taxon>
        <taxon>Burkholderiales</taxon>
        <taxon>Alcaligenaceae</taxon>
        <taxon>Pigmentiphaga</taxon>
    </lineage>
</organism>
<dbReference type="Proteomes" id="UP000325161">
    <property type="component" value="Chromosome"/>
</dbReference>
<evidence type="ECO:0000256" key="3">
    <source>
        <dbReference type="ARBA" id="ARBA00022989"/>
    </source>
</evidence>
<keyword evidence="9" id="KW-1185">Reference proteome</keyword>
<keyword evidence="2 6" id="KW-0812">Transmembrane</keyword>
<dbReference type="SUPFAM" id="SSF50182">
    <property type="entry name" value="Sm-like ribonucleoproteins"/>
    <property type="match status" value="1"/>
</dbReference>
<dbReference type="PANTHER" id="PTHR30566:SF25">
    <property type="entry name" value="INNER MEMBRANE PROTEIN"/>
    <property type="match status" value="1"/>
</dbReference>
<dbReference type="InterPro" id="IPR006685">
    <property type="entry name" value="MscS_channel_2nd"/>
</dbReference>
<evidence type="ECO:0000313" key="9">
    <source>
        <dbReference type="Proteomes" id="UP000325161"/>
    </source>
</evidence>
<feature type="domain" description="Mechanosensitive ion channel MscS" evidence="7">
    <location>
        <begin position="181"/>
        <end position="247"/>
    </location>
</feature>
<keyword evidence="3 6" id="KW-1133">Transmembrane helix</keyword>
<dbReference type="GO" id="GO:0016020">
    <property type="term" value="C:membrane"/>
    <property type="evidence" value="ECO:0007669"/>
    <property type="project" value="UniProtKB-SubCell"/>
</dbReference>
<dbReference type="AlphaFoldDB" id="A0A5C0AZA7"/>
<reference evidence="8 9" key="1">
    <citation type="submission" date="2019-08" db="EMBL/GenBank/DDBJ databases">
        <title>Amphibian skin-associated Pigmentiphaga: genome sequence and occurrence across geography and hosts.</title>
        <authorList>
            <person name="Bletz M.C."/>
            <person name="Bunk B."/>
            <person name="Sproeer C."/>
            <person name="Biwer P."/>
            <person name="Reiter S."/>
            <person name="Rabemananjara F.C.E."/>
            <person name="Schulz S."/>
            <person name="Overmann J."/>
            <person name="Vences M."/>
        </authorList>
    </citation>
    <scope>NUCLEOTIDE SEQUENCE [LARGE SCALE GENOMIC DNA]</scope>
    <source>
        <strain evidence="8 9">Mada1488</strain>
    </source>
</reference>
<dbReference type="PANTHER" id="PTHR30566">
    <property type="entry name" value="YNAI-RELATED MECHANOSENSITIVE ION CHANNEL"/>
    <property type="match status" value="1"/>
</dbReference>
<dbReference type="Gene3D" id="2.30.30.60">
    <property type="match status" value="1"/>
</dbReference>
<evidence type="ECO:0000256" key="2">
    <source>
        <dbReference type="ARBA" id="ARBA00022692"/>
    </source>
</evidence>
<dbReference type="KEGG" id="pacr:FXN63_19585"/>
<dbReference type="EMBL" id="CP043046">
    <property type="protein sequence ID" value="QEI07792.1"/>
    <property type="molecule type" value="Genomic_DNA"/>
</dbReference>
<dbReference type="GO" id="GO:0008381">
    <property type="term" value="F:mechanosensitive monoatomic ion channel activity"/>
    <property type="evidence" value="ECO:0007669"/>
    <property type="project" value="UniProtKB-ARBA"/>
</dbReference>
<evidence type="ECO:0000256" key="6">
    <source>
        <dbReference type="SAM" id="Phobius"/>
    </source>
</evidence>
<proteinExistence type="predicted"/>
<evidence type="ECO:0000313" key="8">
    <source>
        <dbReference type="EMBL" id="QEI07792.1"/>
    </source>
</evidence>
<keyword evidence="4 6" id="KW-0472">Membrane</keyword>
<comment type="subcellular location">
    <subcellularLocation>
        <location evidence="1">Membrane</location>
    </subcellularLocation>
</comment>
<evidence type="ECO:0000259" key="7">
    <source>
        <dbReference type="Pfam" id="PF00924"/>
    </source>
</evidence>
<sequence length="393" mass="42801">MLDLSQFSPTVATGIAALIGIVVALIAFRIGGLLLLRATRGMPVVHTMVLACHGPARLALPLFALQLVWQAAPNQVHFIESIRHLNGLALIGALTWLAINVINGLTDGVIARHPADVDDNLQARRIQTQARVLARTATLTALVAGLAIMLMTFPGARQVGASLLASAGVIGLIAGIAAKPVFSNLIAGLQIALAQPIRIDDVLIVQGEWGRVEEITGTYVVLKIWDDRRLIIPLQWFIENPFQNWTRTGSQLLGSVFLNVDFAMPIAPLRSELERLVPTLPEWDGRFFNLQVTDATERTMQLRILVTAGSSSKAFDLRCKVREAMIDFMQREYPQYLPTLRVYESNTAQPEPLQPIKHEGGRGPLPARMDQMPDGPGASAEIGMAEVSSAPDR</sequence>
<evidence type="ECO:0000256" key="5">
    <source>
        <dbReference type="SAM" id="MobiDB-lite"/>
    </source>
</evidence>
<protein>
    <submittedName>
        <fullName evidence="8">Mechanosensitive ion channel family protein</fullName>
    </submittedName>
</protein>
<evidence type="ECO:0000256" key="1">
    <source>
        <dbReference type="ARBA" id="ARBA00004370"/>
    </source>
</evidence>
<accession>A0A5C0AZA7</accession>
<feature type="region of interest" description="Disordered" evidence="5">
    <location>
        <begin position="347"/>
        <end position="393"/>
    </location>
</feature>
<gene>
    <name evidence="8" type="ORF">FXN63_19585</name>
</gene>
<dbReference type="Gene3D" id="1.10.287.1260">
    <property type="match status" value="1"/>
</dbReference>